<dbReference type="EMBL" id="NMPM01000062">
    <property type="protein sequence ID" value="PAV25414.1"/>
    <property type="molecule type" value="Genomic_DNA"/>
</dbReference>
<dbReference type="Proteomes" id="UP000218332">
    <property type="component" value="Unassembled WGS sequence"/>
</dbReference>
<dbReference type="UniPathway" id="UPA00251">
    <property type="reaction ID" value="UER00320"/>
</dbReference>
<dbReference type="SUPFAM" id="SSF69618">
    <property type="entry name" value="HemD-like"/>
    <property type="match status" value="1"/>
</dbReference>
<gene>
    <name evidence="11" type="ORF">CF392_10880</name>
</gene>
<evidence type="ECO:0000256" key="8">
    <source>
        <dbReference type="ARBA" id="ARBA00048617"/>
    </source>
</evidence>
<proteinExistence type="inferred from homology"/>
<comment type="function">
    <text evidence="6 9">Catalyzes cyclization of the linear tetrapyrrole, hydroxymethylbilane, to the macrocyclic uroporphyrinogen III.</text>
</comment>
<evidence type="ECO:0000256" key="7">
    <source>
        <dbReference type="ARBA" id="ARBA00040167"/>
    </source>
</evidence>
<evidence type="ECO:0000313" key="11">
    <source>
        <dbReference type="EMBL" id="PAV25414.1"/>
    </source>
</evidence>
<dbReference type="EC" id="4.2.1.75" evidence="3 9"/>
<accession>A0A2A2I2A3</accession>
<comment type="caution">
    <text evidence="11">The sequence shown here is derived from an EMBL/GenBank/DDBJ whole genome shotgun (WGS) entry which is preliminary data.</text>
</comment>
<dbReference type="GO" id="GO:0006780">
    <property type="term" value="P:uroporphyrinogen III biosynthetic process"/>
    <property type="evidence" value="ECO:0007669"/>
    <property type="project" value="UniProtKB-UniRule"/>
</dbReference>
<dbReference type="RefSeq" id="WP_095611484.1">
    <property type="nucleotide sequence ID" value="NZ_NMPM01000062.1"/>
</dbReference>
<evidence type="ECO:0000256" key="9">
    <source>
        <dbReference type="RuleBase" id="RU366031"/>
    </source>
</evidence>
<dbReference type="GO" id="GO:0004852">
    <property type="term" value="F:uroporphyrinogen-III synthase activity"/>
    <property type="evidence" value="ECO:0007669"/>
    <property type="project" value="UniProtKB-UniRule"/>
</dbReference>
<evidence type="ECO:0000313" key="12">
    <source>
        <dbReference type="Proteomes" id="UP000218332"/>
    </source>
</evidence>
<keyword evidence="4 9" id="KW-0456">Lyase</keyword>
<dbReference type="GO" id="GO:0006782">
    <property type="term" value="P:protoporphyrinogen IX biosynthetic process"/>
    <property type="evidence" value="ECO:0007669"/>
    <property type="project" value="UniProtKB-UniRule"/>
</dbReference>
<evidence type="ECO:0000256" key="3">
    <source>
        <dbReference type="ARBA" id="ARBA00013109"/>
    </source>
</evidence>
<evidence type="ECO:0000256" key="1">
    <source>
        <dbReference type="ARBA" id="ARBA00004772"/>
    </source>
</evidence>
<evidence type="ECO:0000256" key="5">
    <source>
        <dbReference type="ARBA" id="ARBA00023244"/>
    </source>
</evidence>
<feature type="domain" description="Tetrapyrrole biosynthesis uroporphyrinogen III synthase" evidence="10">
    <location>
        <begin position="24"/>
        <end position="249"/>
    </location>
</feature>
<keyword evidence="5 9" id="KW-0627">Porphyrin biosynthesis</keyword>
<evidence type="ECO:0000256" key="6">
    <source>
        <dbReference type="ARBA" id="ARBA00037589"/>
    </source>
</evidence>
<dbReference type="Pfam" id="PF02602">
    <property type="entry name" value="HEM4"/>
    <property type="match status" value="1"/>
</dbReference>
<sequence length="264" mass="28932">MATTSTEPLAGWRVLICRPQPEGDRLATRLSDQGATTRCLPLLERRSVPDSPERRTLIQELDRYQHVFAVSPGAARAFVNVADDWWPQWPVQLHWYGVGKGTADVLRTAGLPVTTPDAGHTSEALLALDALQELDGDRILIAKGRGGRGLLSHALTERGGRVDEMVLYERVPIRHDDKTVRDSLVGFDPQAVVVLSVETLNNLVSLGKNTDAALWQRTLLVPAARVAEKAREAGFQTVVTPDSVDHDGIARCLRGLQNNDPTTE</sequence>
<keyword evidence="12" id="KW-1185">Reference proteome</keyword>
<dbReference type="InterPro" id="IPR003754">
    <property type="entry name" value="4pyrrol_synth_uPrphyn_synth"/>
</dbReference>
<comment type="similarity">
    <text evidence="2 9">Belongs to the uroporphyrinogen-III synthase family.</text>
</comment>
<dbReference type="Gene3D" id="3.40.50.10090">
    <property type="match status" value="2"/>
</dbReference>
<comment type="pathway">
    <text evidence="1 9">Porphyrin-containing compound metabolism; protoporphyrin-IX biosynthesis; coproporphyrinogen-III from 5-aminolevulinate: step 3/4.</text>
</comment>
<dbReference type="PANTHER" id="PTHR38042">
    <property type="entry name" value="UROPORPHYRINOGEN-III SYNTHASE, CHLOROPLASTIC"/>
    <property type="match status" value="1"/>
</dbReference>
<evidence type="ECO:0000259" key="10">
    <source>
        <dbReference type="Pfam" id="PF02602"/>
    </source>
</evidence>
<protein>
    <recommendedName>
        <fullName evidence="7 9">Uroporphyrinogen-III synthase</fullName>
        <ecNumber evidence="3 9">4.2.1.75</ecNumber>
    </recommendedName>
</protein>
<dbReference type="InterPro" id="IPR039793">
    <property type="entry name" value="UROS/Hem4"/>
</dbReference>
<organism evidence="11 12">
    <name type="scientific">Tamilnaduibacter salinus</name>
    <dbReference type="NCBI Taxonomy" id="1484056"/>
    <lineage>
        <taxon>Bacteria</taxon>
        <taxon>Pseudomonadati</taxon>
        <taxon>Pseudomonadota</taxon>
        <taxon>Gammaproteobacteria</taxon>
        <taxon>Pseudomonadales</taxon>
        <taxon>Marinobacteraceae</taxon>
        <taxon>Tamilnaduibacter</taxon>
    </lineage>
</organism>
<name>A0A2A2I2A3_9GAMM</name>
<dbReference type="PANTHER" id="PTHR38042:SF1">
    <property type="entry name" value="UROPORPHYRINOGEN-III SYNTHASE, CHLOROPLASTIC"/>
    <property type="match status" value="1"/>
</dbReference>
<comment type="catalytic activity">
    <reaction evidence="8 9">
        <text>hydroxymethylbilane = uroporphyrinogen III + H2O</text>
        <dbReference type="Rhea" id="RHEA:18965"/>
        <dbReference type="ChEBI" id="CHEBI:15377"/>
        <dbReference type="ChEBI" id="CHEBI:57308"/>
        <dbReference type="ChEBI" id="CHEBI:57845"/>
        <dbReference type="EC" id="4.2.1.75"/>
    </reaction>
</comment>
<evidence type="ECO:0000256" key="4">
    <source>
        <dbReference type="ARBA" id="ARBA00023239"/>
    </source>
</evidence>
<reference evidence="11 12" key="1">
    <citation type="submission" date="2017-07" db="EMBL/GenBank/DDBJ databases">
        <title>Tamlnaduibacter salinus (Mi-7) genome sequencing.</title>
        <authorList>
            <person name="Verma A."/>
            <person name="Krishnamurthi S."/>
        </authorList>
    </citation>
    <scope>NUCLEOTIDE SEQUENCE [LARGE SCALE GENOMIC DNA]</scope>
    <source>
        <strain evidence="11 12">Mi-7</strain>
    </source>
</reference>
<dbReference type="AlphaFoldDB" id="A0A2A2I2A3"/>
<evidence type="ECO:0000256" key="2">
    <source>
        <dbReference type="ARBA" id="ARBA00008133"/>
    </source>
</evidence>
<dbReference type="InterPro" id="IPR036108">
    <property type="entry name" value="4pyrrol_syn_uPrphyn_synt_sf"/>
</dbReference>
<dbReference type="CDD" id="cd06578">
    <property type="entry name" value="HemD"/>
    <property type="match status" value="1"/>
</dbReference>